<dbReference type="Gene3D" id="2.30.110.10">
    <property type="entry name" value="Electron Transport, Fmn-binding Protein, Chain A"/>
    <property type="match status" value="1"/>
</dbReference>
<reference evidence="3 4" key="1">
    <citation type="submission" date="2024-04" db="EMBL/GenBank/DDBJ databases">
        <authorList>
            <consortium name="Genoscope - CEA"/>
            <person name="William W."/>
        </authorList>
    </citation>
    <scope>NUCLEOTIDE SEQUENCE [LARGE SCALE GENOMIC DNA]</scope>
</reference>
<dbReference type="EMBL" id="CAXITT010000476">
    <property type="protein sequence ID" value="CAL1542237.1"/>
    <property type="molecule type" value="Genomic_DNA"/>
</dbReference>
<keyword evidence="4" id="KW-1185">Reference proteome</keyword>
<proteinExistence type="predicted"/>
<evidence type="ECO:0000313" key="4">
    <source>
        <dbReference type="Proteomes" id="UP001497497"/>
    </source>
</evidence>
<dbReference type="PANTHER" id="PTHR30466">
    <property type="entry name" value="FLAVIN REDUCTASE"/>
    <property type="match status" value="1"/>
</dbReference>
<dbReference type="GO" id="GO:0042602">
    <property type="term" value="F:riboflavin reductase (NADPH) activity"/>
    <property type="evidence" value="ECO:0007669"/>
    <property type="project" value="TreeGrafter"/>
</dbReference>
<dbReference type="InterPro" id="IPR050268">
    <property type="entry name" value="NADH-dep_flavin_reductase"/>
</dbReference>
<feature type="domain" description="Flavin reductase like" evidence="2">
    <location>
        <begin position="95"/>
        <end position="248"/>
    </location>
</feature>
<gene>
    <name evidence="3" type="ORF">GSLYS_00015833001</name>
</gene>
<dbReference type="InterPro" id="IPR012349">
    <property type="entry name" value="Split_barrel_FMN-bd"/>
</dbReference>
<keyword evidence="1" id="KW-0560">Oxidoreductase</keyword>
<name>A0AAV2I7P1_LYMST</name>
<dbReference type="AlphaFoldDB" id="A0AAV2I7P1"/>
<sequence length="381" mass="43813">MSSAARRFFLQKTITNNYIFNVYCNPLRQANATSLLTHSRLSQKLHLCISLRAFSASPPDPPDHPEILLRRQPPQEHLRLRQASNETSEFFKSAMRKVPQQVVVVTTGVYQPESRSWLKRGVTCSTFSSVSYHPPIISFCLNQGSRMHELIKTTGKFAVHILAQDQVQHGIHFSRPALEDQCQFFNVPHVQGEEGLPIILGSLAVLLCDSHSYHGVGDHTVWYGNVSGVSVSETLQEPLIYFIRKFRSVGDEIFLNAFETATLPFEDWTHEAHLRMAWNYITEHGQEKAVPYIKLGIQKYNEKNRDKIKSGYHETITMFFIHLVSNAIVSSVNAKETFDEFLVRNKHLMDKNLLFEYYKKETLFQEDAKNRFIVPDKKALE</sequence>
<dbReference type="PANTHER" id="PTHR30466:SF1">
    <property type="entry name" value="FMN REDUCTASE (NADH) RUTF"/>
    <property type="match status" value="1"/>
</dbReference>
<evidence type="ECO:0000313" key="3">
    <source>
        <dbReference type="EMBL" id="CAL1542237.1"/>
    </source>
</evidence>
<evidence type="ECO:0000256" key="1">
    <source>
        <dbReference type="ARBA" id="ARBA00023002"/>
    </source>
</evidence>
<dbReference type="InterPro" id="IPR002563">
    <property type="entry name" value="Flavin_Rdtase-like_dom"/>
</dbReference>
<dbReference type="SUPFAM" id="SSF50475">
    <property type="entry name" value="FMN-binding split barrel"/>
    <property type="match status" value="1"/>
</dbReference>
<protein>
    <recommendedName>
        <fullName evidence="2">Flavin reductase like domain-containing protein</fullName>
    </recommendedName>
</protein>
<dbReference type="GO" id="GO:0010181">
    <property type="term" value="F:FMN binding"/>
    <property type="evidence" value="ECO:0007669"/>
    <property type="project" value="InterPro"/>
</dbReference>
<dbReference type="Pfam" id="PF01613">
    <property type="entry name" value="Flavin_Reduct"/>
    <property type="match status" value="1"/>
</dbReference>
<dbReference type="Proteomes" id="UP001497497">
    <property type="component" value="Unassembled WGS sequence"/>
</dbReference>
<organism evidence="3 4">
    <name type="scientific">Lymnaea stagnalis</name>
    <name type="common">Great pond snail</name>
    <name type="synonym">Helix stagnalis</name>
    <dbReference type="NCBI Taxonomy" id="6523"/>
    <lineage>
        <taxon>Eukaryota</taxon>
        <taxon>Metazoa</taxon>
        <taxon>Spiralia</taxon>
        <taxon>Lophotrochozoa</taxon>
        <taxon>Mollusca</taxon>
        <taxon>Gastropoda</taxon>
        <taxon>Heterobranchia</taxon>
        <taxon>Euthyneura</taxon>
        <taxon>Panpulmonata</taxon>
        <taxon>Hygrophila</taxon>
        <taxon>Lymnaeoidea</taxon>
        <taxon>Lymnaeidae</taxon>
        <taxon>Lymnaea</taxon>
    </lineage>
</organism>
<dbReference type="SMART" id="SM00903">
    <property type="entry name" value="Flavin_Reduct"/>
    <property type="match status" value="1"/>
</dbReference>
<accession>A0AAV2I7P1</accession>
<evidence type="ECO:0000259" key="2">
    <source>
        <dbReference type="SMART" id="SM00903"/>
    </source>
</evidence>
<comment type="caution">
    <text evidence="3">The sequence shown here is derived from an EMBL/GenBank/DDBJ whole genome shotgun (WGS) entry which is preliminary data.</text>
</comment>